<evidence type="ECO:0000259" key="1">
    <source>
        <dbReference type="Pfam" id="PF13456"/>
    </source>
</evidence>
<reference evidence="3" key="1">
    <citation type="submission" date="2015-08" db="UniProtKB">
        <authorList>
            <consortium name="WormBaseParasite"/>
        </authorList>
    </citation>
    <scope>IDENTIFICATION</scope>
</reference>
<proteinExistence type="predicted"/>
<dbReference type="Pfam" id="PF13456">
    <property type="entry name" value="RVT_3"/>
    <property type="match status" value="1"/>
</dbReference>
<dbReference type="STRING" id="6248.A0A0K0E4X5"/>
<dbReference type="WBParaSite" id="TCONS_00013982.p1">
    <property type="protein sequence ID" value="TCONS_00013982.p1"/>
    <property type="gene ID" value="XLOC_009083"/>
</dbReference>
<evidence type="ECO:0000313" key="4">
    <source>
        <dbReference type="WBParaSite" id="TCONS_00013982.p1"/>
    </source>
</evidence>
<keyword evidence="2" id="KW-1185">Reference proteome</keyword>
<name>A0A0K0E4X5_STRER</name>
<accession>A0A0K0E4X5</accession>
<dbReference type="InterPro" id="IPR002156">
    <property type="entry name" value="RNaseH_domain"/>
</dbReference>
<feature type="domain" description="RNase H type-1" evidence="1">
    <location>
        <begin position="98"/>
        <end position="156"/>
    </location>
</feature>
<dbReference type="AlphaFoldDB" id="A0A0K0E4X5"/>
<protein>
    <submittedName>
        <fullName evidence="3">RNase H domain-containing protein</fullName>
    </submittedName>
    <submittedName>
        <fullName evidence="4">RNase H type-1 domain-containing protein</fullName>
    </submittedName>
</protein>
<evidence type="ECO:0000313" key="3">
    <source>
        <dbReference type="WBParaSite" id="SSTP_0000454400.1"/>
    </source>
</evidence>
<evidence type="ECO:0000313" key="2">
    <source>
        <dbReference type="Proteomes" id="UP000035681"/>
    </source>
</evidence>
<dbReference type="Proteomes" id="UP000035681">
    <property type="component" value="Unplaced"/>
</dbReference>
<dbReference type="GO" id="GO:0003676">
    <property type="term" value="F:nucleic acid binding"/>
    <property type="evidence" value="ECO:0007669"/>
    <property type="project" value="InterPro"/>
</dbReference>
<organism evidence="3">
    <name type="scientific">Strongyloides stercoralis</name>
    <name type="common">Threadworm</name>
    <dbReference type="NCBI Taxonomy" id="6248"/>
    <lineage>
        <taxon>Eukaryota</taxon>
        <taxon>Metazoa</taxon>
        <taxon>Ecdysozoa</taxon>
        <taxon>Nematoda</taxon>
        <taxon>Chromadorea</taxon>
        <taxon>Rhabditida</taxon>
        <taxon>Tylenchina</taxon>
        <taxon>Panagrolaimomorpha</taxon>
        <taxon>Strongyloidoidea</taxon>
        <taxon>Strongyloididae</taxon>
        <taxon>Strongyloides</taxon>
    </lineage>
</organism>
<dbReference type="GO" id="GO:0004523">
    <property type="term" value="F:RNA-DNA hybrid ribonuclease activity"/>
    <property type="evidence" value="ECO:0007669"/>
    <property type="project" value="InterPro"/>
</dbReference>
<sequence>MDEKSIQYLVELKEYVMSNKGKIIIEEGTKNIINIFSDASQNSYGIYMEELGITVSKRFLQSHLEWHINIKELYAIKESLNLLITELDKRNSQAKNFNVISHCDNTSARRWIINQKSCSEMIQKIVYDIIKYSKVFNHYSIFHIPGEANIVADILGREMYLLDNHLLIQSSFKESEMEVTGRENHTEGNLIKEIRTLLKNNQVEIVTRNTPVYNNNDYINYVFNQFDTSNKIKIYFPPIKTISSILKISYINKRTFYM</sequence>
<dbReference type="WBParaSite" id="SSTP_0000454400.1">
    <property type="protein sequence ID" value="SSTP_0000454400.1"/>
    <property type="gene ID" value="SSTP_0000454400"/>
</dbReference>